<dbReference type="InterPro" id="IPR050237">
    <property type="entry name" value="ATP-dep_AMP-bd_enzyme"/>
</dbReference>
<dbReference type="InterPro" id="IPR020845">
    <property type="entry name" value="AMP-binding_CS"/>
</dbReference>
<evidence type="ECO:0000259" key="3">
    <source>
        <dbReference type="Pfam" id="PF00501"/>
    </source>
</evidence>
<evidence type="ECO:0000256" key="1">
    <source>
        <dbReference type="ARBA" id="ARBA00006432"/>
    </source>
</evidence>
<dbReference type="InterPro" id="IPR042099">
    <property type="entry name" value="ANL_N_sf"/>
</dbReference>
<keyword evidence="2 5" id="KW-0436">Ligase</keyword>
<dbReference type="PANTHER" id="PTHR43767">
    <property type="entry name" value="LONG-CHAIN-FATTY-ACID--COA LIGASE"/>
    <property type="match status" value="1"/>
</dbReference>
<dbReference type="InterPro" id="IPR025110">
    <property type="entry name" value="AMP-bd_C"/>
</dbReference>
<dbReference type="AlphaFoldDB" id="A0A017SX76"/>
<comment type="similarity">
    <text evidence="1">Belongs to the ATP-dependent AMP-binding enzyme family.</text>
</comment>
<name>A0A017SX76_9BACT</name>
<organism evidence="5 6">
    <name type="scientific">Chondromyces apiculatus DSM 436</name>
    <dbReference type="NCBI Taxonomy" id="1192034"/>
    <lineage>
        <taxon>Bacteria</taxon>
        <taxon>Pseudomonadati</taxon>
        <taxon>Myxococcota</taxon>
        <taxon>Polyangia</taxon>
        <taxon>Polyangiales</taxon>
        <taxon>Polyangiaceae</taxon>
        <taxon>Chondromyces</taxon>
    </lineage>
</organism>
<feature type="domain" description="AMP-binding enzyme C-terminal" evidence="4">
    <location>
        <begin position="439"/>
        <end position="514"/>
    </location>
</feature>
<gene>
    <name evidence="5" type="ORF">CAP_7994</name>
</gene>
<feature type="domain" description="AMP-dependent synthetase/ligase" evidence="3">
    <location>
        <begin position="12"/>
        <end position="388"/>
    </location>
</feature>
<dbReference type="OrthoDB" id="5483897at2"/>
<proteinExistence type="inferred from homology"/>
<dbReference type="Gene3D" id="3.40.50.12780">
    <property type="entry name" value="N-terminal domain of ligase-like"/>
    <property type="match status" value="1"/>
</dbReference>
<evidence type="ECO:0000313" key="5">
    <source>
        <dbReference type="EMBL" id="EYF01554.1"/>
    </source>
</evidence>
<dbReference type="FunFam" id="3.30.300.30:FF:000008">
    <property type="entry name" value="2,3-dihydroxybenzoate-AMP ligase"/>
    <property type="match status" value="1"/>
</dbReference>
<dbReference type="Pfam" id="PF00501">
    <property type="entry name" value="AMP-binding"/>
    <property type="match status" value="1"/>
</dbReference>
<dbReference type="GO" id="GO:0016878">
    <property type="term" value="F:acid-thiol ligase activity"/>
    <property type="evidence" value="ECO:0007669"/>
    <property type="project" value="UniProtKB-ARBA"/>
</dbReference>
<dbReference type="Pfam" id="PF13193">
    <property type="entry name" value="AMP-binding_C"/>
    <property type="match status" value="1"/>
</dbReference>
<dbReference type="InterPro" id="IPR000873">
    <property type="entry name" value="AMP-dep_synth/lig_dom"/>
</dbReference>
<dbReference type="STRING" id="1192034.CAP_7994"/>
<dbReference type="RefSeq" id="WP_044249087.1">
    <property type="nucleotide sequence ID" value="NZ_ASRX01000077.1"/>
</dbReference>
<sequence length="525" mass="57466">MYIGDWMERGERYWPDALAVVDVAKGDAGRLSYRQMNRRANRLARWLKEVAGVRRGDRVAILALNGVEFLDLLFACGKLGAVFVPFNWRSHPRELIDLFAKTTPVVLLFGDDFRAAAAAVLQEAPSVTHALHLDGPGLSGEGAGQAGEGSRGPMRSLSYEEALSSVDDGPVSNEAVDAEDVLLLLFTGGTTGLPKAAQISYRMIAWNTLNTIVHELQRGDVTITHTPKFHTGGLLVYTLPLLTLGGTVVIMRRWTPEEMLDLIERERVSLLFCVPTQFQVMMEAPRFATTSFKSVRFLTSGGAPLPVQIIHRYREQHGVVFKQGFGMTEFGPGIFSMSPEFAESKAGSIGRPNYFVDARIVDENNEPVGAGEVGELVLKGPAASSGYFNDPEATRNAVDGDGWFHTGDMARADSDGFYYIADRKKDMFISGGENVYPVEIEKALYEHAAVAQCAVIGVPDDKWGEVGMAVVVLRQGAAATEDALIAHCRERLARYKVPKSVVFLPELPLSAAGKILKRELRSRFA</sequence>
<dbReference type="CDD" id="cd17631">
    <property type="entry name" value="FACL_FadD13-like"/>
    <property type="match status" value="1"/>
</dbReference>
<dbReference type="Proteomes" id="UP000019678">
    <property type="component" value="Unassembled WGS sequence"/>
</dbReference>
<evidence type="ECO:0000313" key="6">
    <source>
        <dbReference type="Proteomes" id="UP000019678"/>
    </source>
</evidence>
<protein>
    <submittedName>
        <fullName evidence="5">Long-chain-fatty-acid--CoA ligase</fullName>
    </submittedName>
</protein>
<keyword evidence="6" id="KW-1185">Reference proteome</keyword>
<dbReference type="EMBL" id="ASRX01000077">
    <property type="protein sequence ID" value="EYF01554.1"/>
    <property type="molecule type" value="Genomic_DNA"/>
</dbReference>
<dbReference type="PANTHER" id="PTHR43767:SF1">
    <property type="entry name" value="NONRIBOSOMAL PEPTIDE SYNTHASE PES1 (EUROFUNG)-RELATED"/>
    <property type="match status" value="1"/>
</dbReference>
<dbReference type="Gene3D" id="3.30.300.30">
    <property type="match status" value="1"/>
</dbReference>
<dbReference type="SUPFAM" id="SSF56801">
    <property type="entry name" value="Acetyl-CoA synthetase-like"/>
    <property type="match status" value="1"/>
</dbReference>
<dbReference type="eggNOG" id="COG0318">
    <property type="taxonomic scope" value="Bacteria"/>
</dbReference>
<dbReference type="InterPro" id="IPR045851">
    <property type="entry name" value="AMP-bd_C_sf"/>
</dbReference>
<evidence type="ECO:0000259" key="4">
    <source>
        <dbReference type="Pfam" id="PF13193"/>
    </source>
</evidence>
<comment type="caution">
    <text evidence="5">The sequence shown here is derived from an EMBL/GenBank/DDBJ whole genome shotgun (WGS) entry which is preliminary data.</text>
</comment>
<evidence type="ECO:0000256" key="2">
    <source>
        <dbReference type="ARBA" id="ARBA00022598"/>
    </source>
</evidence>
<dbReference type="PROSITE" id="PS00455">
    <property type="entry name" value="AMP_BINDING"/>
    <property type="match status" value="1"/>
</dbReference>
<reference evidence="5 6" key="1">
    <citation type="submission" date="2013-05" db="EMBL/GenBank/DDBJ databases">
        <title>Genome assembly of Chondromyces apiculatus DSM 436.</title>
        <authorList>
            <person name="Sharma G."/>
            <person name="Khatri I."/>
            <person name="Kaur C."/>
            <person name="Mayilraj S."/>
            <person name="Subramanian S."/>
        </authorList>
    </citation>
    <scope>NUCLEOTIDE SEQUENCE [LARGE SCALE GENOMIC DNA]</scope>
    <source>
        <strain evidence="5 6">DSM 436</strain>
    </source>
</reference>
<accession>A0A017SX76</accession>